<evidence type="ECO:0008006" key="4">
    <source>
        <dbReference type="Google" id="ProtNLM"/>
    </source>
</evidence>
<evidence type="ECO:0000313" key="2">
    <source>
        <dbReference type="EMBL" id="GGJ86663.1"/>
    </source>
</evidence>
<dbReference type="InterPro" id="IPR011990">
    <property type="entry name" value="TPR-like_helical_dom_sf"/>
</dbReference>
<protein>
    <recommendedName>
        <fullName evidence="4">Transglutaminase-like domain-containing protein</fullName>
    </recommendedName>
</protein>
<comment type="caution">
    <text evidence="2">The sequence shown here is derived from an EMBL/GenBank/DDBJ whole genome shotgun (WGS) entry which is preliminary data.</text>
</comment>
<dbReference type="Gene3D" id="1.25.40.10">
    <property type="entry name" value="Tetratricopeptide repeat domain"/>
    <property type="match status" value="1"/>
</dbReference>
<dbReference type="SUPFAM" id="SSF48452">
    <property type="entry name" value="TPR-like"/>
    <property type="match status" value="1"/>
</dbReference>
<evidence type="ECO:0000313" key="3">
    <source>
        <dbReference type="Proteomes" id="UP000635726"/>
    </source>
</evidence>
<feature type="chain" id="PRO_5038000616" description="Transglutaminase-like domain-containing protein" evidence="1">
    <location>
        <begin position="22"/>
        <end position="355"/>
    </location>
</feature>
<proteinExistence type="predicted"/>
<dbReference type="AlphaFoldDB" id="A0A917PPP8"/>
<accession>A0A917PPP8</accession>
<dbReference type="Proteomes" id="UP000635726">
    <property type="component" value="Unassembled WGS sequence"/>
</dbReference>
<keyword evidence="3" id="KW-1185">Reference proteome</keyword>
<keyword evidence="1" id="KW-0732">Signal</keyword>
<dbReference type="EMBL" id="BMOE01000016">
    <property type="protein sequence ID" value="GGJ86663.1"/>
    <property type="molecule type" value="Genomic_DNA"/>
</dbReference>
<dbReference type="RefSeq" id="WP_188964434.1">
    <property type="nucleotide sequence ID" value="NZ_BMOE01000016.1"/>
</dbReference>
<gene>
    <name evidence="2" type="ORF">GCM10008939_33260</name>
</gene>
<reference evidence="2" key="1">
    <citation type="journal article" date="2014" name="Int. J. Syst. Evol. Microbiol.">
        <title>Complete genome sequence of Corynebacterium casei LMG S-19264T (=DSM 44701T), isolated from a smear-ripened cheese.</title>
        <authorList>
            <consortium name="US DOE Joint Genome Institute (JGI-PGF)"/>
            <person name="Walter F."/>
            <person name="Albersmeier A."/>
            <person name="Kalinowski J."/>
            <person name="Ruckert C."/>
        </authorList>
    </citation>
    <scope>NUCLEOTIDE SEQUENCE</scope>
    <source>
        <strain evidence="2">JCM 14371</strain>
    </source>
</reference>
<feature type="signal peptide" evidence="1">
    <location>
        <begin position="1"/>
        <end position="21"/>
    </location>
</feature>
<sequence>MKFRVITAVPLILTALLSVQAASSSPAPSAQVGPDLRYGGPAFADVARTSYRTVGLQGTFEDWLAGAYKGAGVKLGAGDTLTAALDARAAELRAAKGDARVQLERDTASWAHRFVKKAVPKFSLERGYELANVAGSGQRQCLAQSFIIAGLLQRAGMQAGAVMVWANPQGQQSNLGHVVATVRLSSGQDLLVDASDPTPFVHHQGLLVRTAQGYRFVKPTYAADDTIGRYTLSGTGGTLAVKDAAPLSLTYLQSQFDYYRGERARGGFMGTGVGRATPDGLKQSALYLTRAVQEDPQNALAVYVLGHVLERQGLAAQARSDYLKANALYTAQGHVPSGMQTVMAAMKKQAGGSGS</sequence>
<reference evidence="2" key="2">
    <citation type="submission" date="2020-09" db="EMBL/GenBank/DDBJ databases">
        <authorList>
            <person name="Sun Q."/>
            <person name="Ohkuma M."/>
        </authorList>
    </citation>
    <scope>NUCLEOTIDE SEQUENCE</scope>
    <source>
        <strain evidence="2">JCM 14371</strain>
    </source>
</reference>
<evidence type="ECO:0000256" key="1">
    <source>
        <dbReference type="SAM" id="SignalP"/>
    </source>
</evidence>
<name>A0A917PPP8_9DEIO</name>
<organism evidence="2 3">
    <name type="scientific">Deinococcus aquiradiocola</name>
    <dbReference type="NCBI Taxonomy" id="393059"/>
    <lineage>
        <taxon>Bacteria</taxon>
        <taxon>Thermotogati</taxon>
        <taxon>Deinococcota</taxon>
        <taxon>Deinococci</taxon>
        <taxon>Deinococcales</taxon>
        <taxon>Deinococcaceae</taxon>
        <taxon>Deinococcus</taxon>
    </lineage>
</organism>